<organism evidence="3 6">
    <name type="scientific">Enterobacter bugandensis</name>
    <dbReference type="NCBI Taxonomy" id="881260"/>
    <lineage>
        <taxon>Bacteria</taxon>
        <taxon>Pseudomonadati</taxon>
        <taxon>Pseudomonadota</taxon>
        <taxon>Gammaproteobacteria</taxon>
        <taxon>Enterobacterales</taxon>
        <taxon>Enterobacteriaceae</taxon>
        <taxon>Enterobacter</taxon>
    </lineage>
</organism>
<dbReference type="EMBL" id="POUR01000001">
    <property type="protein sequence ID" value="PNF67735.1"/>
    <property type="molecule type" value="Genomic_DNA"/>
</dbReference>
<keyword evidence="2" id="KW-0812">Transmembrane</keyword>
<evidence type="ECO:0000313" key="6">
    <source>
        <dbReference type="Proteomes" id="UP000076063"/>
    </source>
</evidence>
<dbReference type="EMBL" id="FJZI01000003">
    <property type="protein sequence ID" value="CZX39271.1"/>
    <property type="molecule type" value="Genomic_DNA"/>
</dbReference>
<keyword evidence="2" id="KW-0472">Membrane</keyword>
<keyword evidence="1" id="KW-0175">Coiled coil</keyword>
<evidence type="ECO:0000313" key="3">
    <source>
        <dbReference type="EMBL" id="CZX39271.1"/>
    </source>
</evidence>
<evidence type="ECO:0000313" key="7">
    <source>
        <dbReference type="Proteomes" id="UP000236063"/>
    </source>
</evidence>
<evidence type="ECO:0000256" key="1">
    <source>
        <dbReference type="SAM" id="Coils"/>
    </source>
</evidence>
<gene>
    <name evidence="5" type="ORF">C1167_07210</name>
    <name evidence="4" type="ORF">N5C39_11525</name>
    <name evidence="3" type="ORF">SAMEA2273372_01613</name>
</gene>
<feature type="coiled-coil region" evidence="1">
    <location>
        <begin position="35"/>
        <end position="62"/>
    </location>
</feature>
<keyword evidence="7" id="KW-1185">Reference proteome</keyword>
<protein>
    <submittedName>
        <fullName evidence="3">Uncharacterized protein</fullName>
    </submittedName>
</protein>
<dbReference type="EMBL" id="JAOCAP010000004">
    <property type="protein sequence ID" value="MDH1318996.1"/>
    <property type="molecule type" value="Genomic_DNA"/>
</dbReference>
<dbReference type="Proteomes" id="UP001158416">
    <property type="component" value="Unassembled WGS sequence"/>
</dbReference>
<comment type="caution">
    <text evidence="3">The sequence shown here is derived from an EMBL/GenBank/DDBJ whole genome shotgun (WGS) entry which is preliminary data.</text>
</comment>
<feature type="transmembrane region" description="Helical" evidence="2">
    <location>
        <begin position="7"/>
        <end position="25"/>
    </location>
</feature>
<dbReference type="Proteomes" id="UP000076063">
    <property type="component" value="Unassembled WGS sequence"/>
</dbReference>
<reference evidence="5 7" key="2">
    <citation type="submission" date="2018-01" db="EMBL/GenBank/DDBJ databases">
        <title>Multi-drug resistant Enterobacter species isolated from the International Space Station and comparative genomic analyses with human pathogenic strains.</title>
        <authorList>
            <person name="Singh N.K."/>
            <person name="Bezdan D."/>
            <person name="McIntyre A."/>
            <person name="Sielaff A.C."/>
            <person name="Wheeler K."/>
            <person name="Mason C."/>
            <person name="Venkateswaran K."/>
        </authorList>
    </citation>
    <scope>NUCLEOTIDE SEQUENCE [LARGE SCALE GENOMIC DNA]</scope>
    <source>
        <strain evidence="5 7">IF2SW-P2</strain>
    </source>
</reference>
<sequence>MSHYGKIIGAGIAGLVTLAGTYLWGKNNGKDEGIAEGQQIAKAEYAEKIKKLQTELADKMRDISKRDDFILAAYALGTCCIKANGKTPAENIALLDDAVSGLVPREKLPQAVQQKIVEMVETPPNLPTVWSLINEYQLNDAKSLERFSLIVGMMASQDELRTQSESDFMASWNLLVAA</sequence>
<dbReference type="AlphaFoldDB" id="A0A7Y8YPI7"/>
<name>A0A7Y8YPI7_9ENTR</name>
<reference evidence="3 6" key="1">
    <citation type="submission" date="2016-03" db="EMBL/GenBank/DDBJ databases">
        <authorList>
            <consortium name="Pathogen Informatics"/>
        </authorList>
    </citation>
    <scope>NUCLEOTIDE SEQUENCE [LARGE SCALE GENOMIC DNA]</scope>
    <source>
        <strain evidence="3">E1527</strain>
        <strain evidence="6">e1527</strain>
    </source>
</reference>
<dbReference type="RefSeq" id="WP_047363662.1">
    <property type="nucleotide sequence ID" value="NZ_CP039452.1"/>
</dbReference>
<evidence type="ECO:0000256" key="2">
    <source>
        <dbReference type="SAM" id="Phobius"/>
    </source>
</evidence>
<dbReference type="Proteomes" id="UP000236063">
    <property type="component" value="Unassembled WGS sequence"/>
</dbReference>
<evidence type="ECO:0000313" key="5">
    <source>
        <dbReference type="EMBL" id="PNF67735.1"/>
    </source>
</evidence>
<proteinExistence type="predicted"/>
<reference evidence="4" key="3">
    <citation type="submission" date="2022-09" db="EMBL/GenBank/DDBJ databases">
        <title>Intensive care unit water sources are persistently colonized with multi-drug resistant bacteria and are the site of extensive horizontal gene transfer of antibiotic resistance genes.</title>
        <authorList>
            <person name="Diorio-Toth L."/>
        </authorList>
    </citation>
    <scope>NUCLEOTIDE SEQUENCE</scope>
    <source>
        <strain evidence="4">GD03936</strain>
    </source>
</reference>
<accession>A0A7Y8YPI7</accession>
<evidence type="ECO:0000313" key="4">
    <source>
        <dbReference type="EMBL" id="MDH1318996.1"/>
    </source>
</evidence>
<keyword evidence="2" id="KW-1133">Transmembrane helix</keyword>